<sequence>MERLARASAWPQLGALCAGGRIGSLEPPEEPGPKDRGLGAWARHWLLGALAVPGKGGCEEAARGKRQSDPMTSVIHEGCGPRKGLRSTHVHCHLSSSAAF</sequence>
<evidence type="ECO:0000313" key="2">
    <source>
        <dbReference type="Proteomes" id="UP001066276"/>
    </source>
</evidence>
<dbReference type="EMBL" id="JANPWB010000005">
    <property type="protein sequence ID" value="KAJ1190018.1"/>
    <property type="molecule type" value="Genomic_DNA"/>
</dbReference>
<organism evidence="1 2">
    <name type="scientific">Pleurodeles waltl</name>
    <name type="common">Iberian ribbed newt</name>
    <dbReference type="NCBI Taxonomy" id="8319"/>
    <lineage>
        <taxon>Eukaryota</taxon>
        <taxon>Metazoa</taxon>
        <taxon>Chordata</taxon>
        <taxon>Craniata</taxon>
        <taxon>Vertebrata</taxon>
        <taxon>Euteleostomi</taxon>
        <taxon>Amphibia</taxon>
        <taxon>Batrachia</taxon>
        <taxon>Caudata</taxon>
        <taxon>Salamandroidea</taxon>
        <taxon>Salamandridae</taxon>
        <taxon>Pleurodelinae</taxon>
        <taxon>Pleurodeles</taxon>
    </lineage>
</organism>
<reference evidence="1" key="1">
    <citation type="journal article" date="2022" name="bioRxiv">
        <title>Sequencing and chromosome-scale assembly of the giantPleurodeles waltlgenome.</title>
        <authorList>
            <person name="Brown T."/>
            <person name="Elewa A."/>
            <person name="Iarovenko S."/>
            <person name="Subramanian E."/>
            <person name="Araus A.J."/>
            <person name="Petzold A."/>
            <person name="Susuki M."/>
            <person name="Suzuki K.-i.T."/>
            <person name="Hayashi T."/>
            <person name="Toyoda A."/>
            <person name="Oliveira C."/>
            <person name="Osipova E."/>
            <person name="Leigh N.D."/>
            <person name="Simon A."/>
            <person name="Yun M.H."/>
        </authorList>
    </citation>
    <scope>NUCLEOTIDE SEQUENCE</scope>
    <source>
        <strain evidence="1">20211129_DDA</strain>
        <tissue evidence="1">Liver</tissue>
    </source>
</reference>
<gene>
    <name evidence="1" type="ORF">NDU88_006758</name>
</gene>
<dbReference type="AlphaFoldDB" id="A0AAV7UME5"/>
<accession>A0AAV7UME5</accession>
<name>A0AAV7UME5_PLEWA</name>
<evidence type="ECO:0000313" key="1">
    <source>
        <dbReference type="EMBL" id="KAJ1190018.1"/>
    </source>
</evidence>
<dbReference type="Proteomes" id="UP001066276">
    <property type="component" value="Chromosome 3_1"/>
</dbReference>
<keyword evidence="2" id="KW-1185">Reference proteome</keyword>
<protein>
    <submittedName>
        <fullName evidence="1">Uncharacterized protein</fullName>
    </submittedName>
</protein>
<comment type="caution">
    <text evidence="1">The sequence shown here is derived from an EMBL/GenBank/DDBJ whole genome shotgun (WGS) entry which is preliminary data.</text>
</comment>
<proteinExistence type="predicted"/>